<dbReference type="RefSeq" id="XP_020121147.1">
    <property type="nucleotide sequence ID" value="XM_020266173.1"/>
</dbReference>
<feature type="compositionally biased region" description="Low complexity" evidence="1">
    <location>
        <begin position="412"/>
        <end position="424"/>
    </location>
</feature>
<organism evidence="2 3">
    <name type="scientific">Talaromyces atroroseus</name>
    <dbReference type="NCBI Taxonomy" id="1441469"/>
    <lineage>
        <taxon>Eukaryota</taxon>
        <taxon>Fungi</taxon>
        <taxon>Dikarya</taxon>
        <taxon>Ascomycota</taxon>
        <taxon>Pezizomycotina</taxon>
        <taxon>Eurotiomycetes</taxon>
        <taxon>Eurotiomycetidae</taxon>
        <taxon>Eurotiales</taxon>
        <taxon>Trichocomaceae</taxon>
        <taxon>Talaromyces</taxon>
        <taxon>Talaromyces sect. Trachyspermi</taxon>
    </lineage>
</organism>
<feature type="compositionally biased region" description="Polar residues" evidence="1">
    <location>
        <begin position="949"/>
        <end position="960"/>
    </location>
</feature>
<feature type="compositionally biased region" description="Acidic residues" evidence="1">
    <location>
        <begin position="610"/>
        <end position="622"/>
    </location>
</feature>
<feature type="compositionally biased region" description="Polar residues" evidence="1">
    <location>
        <begin position="1286"/>
        <end position="1298"/>
    </location>
</feature>
<feature type="compositionally biased region" description="Basic and acidic residues" evidence="1">
    <location>
        <begin position="741"/>
        <end position="752"/>
    </location>
</feature>
<feature type="region of interest" description="Disordered" evidence="1">
    <location>
        <begin position="336"/>
        <end position="1337"/>
    </location>
</feature>
<feature type="compositionally biased region" description="Polar residues" evidence="1">
    <location>
        <begin position="497"/>
        <end position="506"/>
    </location>
</feature>
<feature type="compositionally biased region" description="Acidic residues" evidence="1">
    <location>
        <begin position="1152"/>
        <end position="1161"/>
    </location>
</feature>
<reference evidence="2 3" key="1">
    <citation type="submission" date="2015-06" db="EMBL/GenBank/DDBJ databases">
        <title>Talaromyces atroroseus IBT 11181 draft genome.</title>
        <authorList>
            <person name="Rasmussen K.B."/>
            <person name="Rasmussen S."/>
            <person name="Petersen B."/>
            <person name="Sicheritz-Ponten T."/>
            <person name="Mortensen U.H."/>
            <person name="Thrane U."/>
        </authorList>
    </citation>
    <scope>NUCLEOTIDE SEQUENCE [LARGE SCALE GENOMIC DNA]</scope>
    <source>
        <strain evidence="2 3">IBT 11181</strain>
    </source>
</reference>
<feature type="compositionally biased region" description="Polar residues" evidence="1">
    <location>
        <begin position="767"/>
        <end position="785"/>
    </location>
</feature>
<feature type="compositionally biased region" description="Low complexity" evidence="1">
    <location>
        <begin position="18"/>
        <end position="47"/>
    </location>
</feature>
<comment type="caution">
    <text evidence="2">The sequence shown here is derived from an EMBL/GenBank/DDBJ whole genome shotgun (WGS) entry which is preliminary data.</text>
</comment>
<dbReference type="OrthoDB" id="5423926at2759"/>
<feature type="compositionally biased region" description="Polar residues" evidence="1">
    <location>
        <begin position="230"/>
        <end position="254"/>
    </location>
</feature>
<feature type="compositionally biased region" description="Acidic residues" evidence="1">
    <location>
        <begin position="360"/>
        <end position="369"/>
    </location>
</feature>
<feature type="compositionally biased region" description="Low complexity" evidence="1">
    <location>
        <begin position="910"/>
        <end position="922"/>
    </location>
</feature>
<feature type="compositionally biased region" description="Polar residues" evidence="1">
    <location>
        <begin position="693"/>
        <end position="703"/>
    </location>
</feature>
<feature type="compositionally biased region" description="Low complexity" evidence="1">
    <location>
        <begin position="1054"/>
        <end position="1069"/>
    </location>
</feature>
<feature type="compositionally biased region" description="Polar residues" evidence="1">
    <location>
        <begin position="178"/>
        <end position="188"/>
    </location>
</feature>
<feature type="compositionally biased region" description="Polar residues" evidence="1">
    <location>
        <begin position="400"/>
        <end position="411"/>
    </location>
</feature>
<accession>A0A225B1A5</accession>
<feature type="compositionally biased region" description="Polar residues" evidence="1">
    <location>
        <begin position="990"/>
        <end position="1013"/>
    </location>
</feature>
<dbReference type="EMBL" id="LFMY01000004">
    <property type="protein sequence ID" value="OKL61026.1"/>
    <property type="molecule type" value="Genomic_DNA"/>
</dbReference>
<feature type="compositionally biased region" description="Polar residues" evidence="1">
    <location>
        <begin position="875"/>
        <end position="896"/>
    </location>
</feature>
<feature type="compositionally biased region" description="Low complexity" evidence="1">
    <location>
        <begin position="68"/>
        <end position="78"/>
    </location>
</feature>
<keyword evidence="3" id="KW-1185">Reference proteome</keyword>
<evidence type="ECO:0000313" key="2">
    <source>
        <dbReference type="EMBL" id="OKL61026.1"/>
    </source>
</evidence>
<sequence length="1352" mass="145550">MFRRRSASRHQPLNTTPSASAQSAASRAFTASQDASAGLSSAAAAAALRSHTPPPTSVGSVQTKRMLQRQLSNSSRGSSSGGFRHGSQPTLRRTPSSGSMTSRTFREPSPAGRSQTSLSNSSYHAPPVPPIPQNMPNRTMPPRRSASVQPNRGKPPSTKSGTGRVLSLDRAPSDVTARATSPRSSIAIGNSPEIERPGSRTSVNFSYPISARPNSPPHSPVQHEMRRNSVEQPPSASLSPVETASIQQSISSTANRKEKTKPQTAAPKAREGSHFAHKTMGSRPTGTALEDENEVYEEEPPQPVTQESAQGSATGFSFDQSIPVAENLSSSVVYEHDSVQAVDNESVRPQPKKRPSMVMEDNEGEELAEAADAVQGEVAESPAVQRSQSAREALDIHPIHTTQMVANIQNRPSPSTSSAPSSPADRLTVDYNTTDKRLPERQPSISPNRSARFSTQLTIGSNSPLHEPPPRSVSPAKPALKNSSSPDRRMHLGKTPSEFSDGTSVASDDGSRTGSKKKLAKVSFDDEAEVVGVAASPPTSPEPMNRSQSPVEKLKSKKWFGIGLKKGTSTKDVTGDDEFESVLRPRPALPSFGSIRGTRDSENATSLAASDDDSDLSSDDDLDSRNMGASSDHAIGGILVNAHQHRFGDPTNESSLSETETRNHATPEVPSENQILDGAVVHNLPTVQEEESQSLTPPANLTEASPVPDPEIVAKKTVKEQQDEMLKEPVPTIAIQPATPGEDHRQSIDLRDMPGGFPSYVAERVTPVQTQQNLASQIKSSTQSSKDIKPPPQEEESDDDSGESIYSDAAEDPDELENGVFGSINAIVDSPVPTGTQLPKEAPDSPTRTPTQSDPLAKVAEPVPSPSLEAINPTMPATPNPLQGPIASTVSSQKQRNPAPANPSWPLKPPLSSSVSPSTPVQPEHKDLSPSPHQGSHLRKALDKGDVQRLQQPRQSFNKTSSPSSSTHARSKRASAPSQIEVRGNAFPRRQTNTKPLPQSMTYPASLSKMTSNDSDSDSSFKRTRRSSRSGAGGQFSMRRTMRTSTSILETDATRATSPRTSSMRTTMRGPPSERSSGFGSLRDNSTRLRPRSMVVSSNAGSRLEDSDDESSGGRRLFRSRFADSSDEDEPTTSNLTPVRGIPRRQGKYDGESTDLDDSSDEQTKRQIRNGAIRASQQMTQEDIDRILSQPKKKGILSRFRSPTRGSGKDGKVQKSNIEGPAKRDTPLERSRLELARTRDEADAYSARPISPKLQKKQKHAFNDTWPLSSEQSSPLKSIPDDTRTRPSTSDGIVNGSNARDHSGGVRPHINRHGTSGSIDSRVTSTASEVVVGHTGKKKRFPMLRKAFGLRD</sequence>
<feature type="compositionally biased region" description="Acidic residues" evidence="1">
    <location>
        <begin position="289"/>
        <end position="300"/>
    </location>
</feature>
<gene>
    <name evidence="2" type="ORF">UA08_03830</name>
</gene>
<evidence type="ECO:0000256" key="1">
    <source>
        <dbReference type="SAM" id="MobiDB-lite"/>
    </source>
</evidence>
<proteinExistence type="predicted"/>
<feature type="compositionally biased region" description="Polar residues" evidence="1">
    <location>
        <begin position="308"/>
        <end position="320"/>
    </location>
</feature>
<name>A0A225B1A5_TALAT</name>
<feature type="compositionally biased region" description="Basic and acidic residues" evidence="1">
    <location>
        <begin position="712"/>
        <end position="727"/>
    </location>
</feature>
<feature type="compositionally biased region" description="Polar residues" evidence="1">
    <location>
        <begin position="1313"/>
        <end position="1328"/>
    </location>
</feature>
<feature type="compositionally biased region" description="Pro residues" evidence="1">
    <location>
        <begin position="900"/>
        <end position="909"/>
    </location>
</feature>
<dbReference type="GeneID" id="31003585"/>
<feature type="compositionally biased region" description="Polar residues" evidence="1">
    <location>
        <begin position="89"/>
        <end position="103"/>
    </location>
</feature>
<feature type="compositionally biased region" description="Acidic residues" evidence="1">
    <location>
        <begin position="793"/>
        <end position="802"/>
    </location>
</feature>
<feature type="compositionally biased region" description="Polar residues" evidence="1">
    <location>
        <begin position="112"/>
        <end position="123"/>
    </location>
</feature>
<protein>
    <submittedName>
        <fullName evidence="2">Uncharacterized protein</fullName>
    </submittedName>
</protein>
<feature type="compositionally biased region" description="Polar residues" evidence="1">
    <location>
        <begin position="1266"/>
        <end position="1276"/>
    </location>
</feature>
<dbReference type="STRING" id="1441469.A0A225B1A5"/>
<dbReference type="Proteomes" id="UP000214365">
    <property type="component" value="Unassembled WGS sequence"/>
</dbReference>
<feature type="region of interest" description="Disordered" evidence="1">
    <location>
        <begin position="1"/>
        <end position="320"/>
    </location>
</feature>
<feature type="compositionally biased region" description="Basic and acidic residues" evidence="1">
    <location>
        <begin position="1221"/>
        <end position="1242"/>
    </location>
</feature>
<evidence type="ECO:0000313" key="3">
    <source>
        <dbReference type="Proteomes" id="UP000214365"/>
    </source>
</evidence>
<feature type="compositionally biased region" description="Polar residues" evidence="1">
    <location>
        <begin position="443"/>
        <end position="464"/>
    </location>
</feature>